<dbReference type="PANTHER" id="PTHR32297:SF1">
    <property type="entry name" value="SODIUM CHANNEL MODIFIER 1"/>
    <property type="match status" value="1"/>
</dbReference>
<evidence type="ECO:0000256" key="9">
    <source>
        <dbReference type="ARBA" id="ARBA00023187"/>
    </source>
</evidence>
<dbReference type="InterPro" id="IPR033570">
    <property type="entry name" value="SCNM1"/>
</dbReference>
<reference evidence="14" key="2">
    <citation type="submission" date="2025-09" db="UniProtKB">
        <authorList>
            <consortium name="Ensembl"/>
        </authorList>
    </citation>
    <scope>IDENTIFICATION</scope>
</reference>
<dbReference type="PANTHER" id="PTHR32297">
    <property type="entry name" value="SODIUM CHANNEL MODIFIER 1"/>
    <property type="match status" value="1"/>
</dbReference>
<keyword evidence="15" id="KW-1185">Reference proteome</keyword>
<dbReference type="Pfam" id="PF15805">
    <property type="entry name" value="SCNM1_acidic"/>
    <property type="match status" value="1"/>
</dbReference>
<evidence type="ECO:0000259" key="12">
    <source>
        <dbReference type="Pfam" id="PF15803"/>
    </source>
</evidence>
<keyword evidence="5" id="KW-0479">Metal-binding</keyword>
<feature type="region of interest" description="Disordered" evidence="11">
    <location>
        <begin position="247"/>
        <end position="277"/>
    </location>
</feature>
<evidence type="ECO:0000256" key="7">
    <source>
        <dbReference type="ARBA" id="ARBA00022771"/>
    </source>
</evidence>
<dbReference type="InterPro" id="IPR031622">
    <property type="entry name" value="Znf-SCNM1"/>
</dbReference>
<dbReference type="Ensembl" id="ENSLLET00000014009.1">
    <property type="protein sequence ID" value="ENSLLEP00000013486.1"/>
    <property type="gene ID" value="ENSLLEG00000008538.1"/>
</dbReference>
<keyword evidence="4" id="KW-0507">mRNA processing</keyword>
<evidence type="ECO:0000259" key="13">
    <source>
        <dbReference type="Pfam" id="PF15805"/>
    </source>
</evidence>
<name>A0A8C5MKL6_9ANUR</name>
<evidence type="ECO:0000313" key="15">
    <source>
        <dbReference type="Proteomes" id="UP000694569"/>
    </source>
</evidence>
<proteinExistence type="predicted"/>
<dbReference type="Pfam" id="PF15803">
    <property type="entry name" value="zf-SCNM1"/>
    <property type="match status" value="1"/>
</dbReference>
<sequence>MSFKREGDDGSQLNVLKKRRVADLLASYIPEDEALLLRNGRYACTVCSHRPVFDTIDMMSVHRNGKKHVAHLQRFYWKKDEFHKAVQKRQHEQFVRVEESGAQVPAGPAPLLRQTRKITQHALLKATPYNSCCSRNRLVDSGRKESPSGSASDPAASLPQKGWPPSFTESKSDGPGVTGETSQPEQSIETPREHHASLNVGKQKVQRLKRAGHKKTGATASRQTEDKGDCSERSRAMQHYLLLKSSGWIPDGSGNWVKDNSVEFDSDEDEPPALPPP</sequence>
<feature type="compositionally biased region" description="Basic and acidic residues" evidence="11">
    <location>
        <begin position="223"/>
        <end position="232"/>
    </location>
</feature>
<keyword evidence="10" id="KW-0539">Nucleus</keyword>
<keyword evidence="8" id="KW-0862">Zinc</keyword>
<dbReference type="Proteomes" id="UP000694569">
    <property type="component" value="Unplaced"/>
</dbReference>
<evidence type="ECO:0000256" key="11">
    <source>
        <dbReference type="SAM" id="MobiDB-lite"/>
    </source>
</evidence>
<reference evidence="14" key="1">
    <citation type="submission" date="2025-08" db="UniProtKB">
        <authorList>
            <consortium name="Ensembl"/>
        </authorList>
    </citation>
    <scope>IDENTIFICATION</scope>
</reference>
<feature type="compositionally biased region" description="Basic residues" evidence="11">
    <location>
        <begin position="204"/>
        <end position="216"/>
    </location>
</feature>
<evidence type="ECO:0000256" key="2">
    <source>
        <dbReference type="ARBA" id="ARBA00004642"/>
    </source>
</evidence>
<feature type="compositionally biased region" description="Polar residues" evidence="11">
    <location>
        <begin position="179"/>
        <end position="189"/>
    </location>
</feature>
<evidence type="ECO:0000256" key="4">
    <source>
        <dbReference type="ARBA" id="ARBA00022664"/>
    </source>
</evidence>
<evidence type="ECO:0000256" key="6">
    <source>
        <dbReference type="ARBA" id="ARBA00022728"/>
    </source>
</evidence>
<dbReference type="GO" id="GO:0005681">
    <property type="term" value="C:spliceosomal complex"/>
    <property type="evidence" value="ECO:0007669"/>
    <property type="project" value="UniProtKB-KW"/>
</dbReference>
<feature type="compositionally biased region" description="Basic and acidic residues" evidence="11">
    <location>
        <begin position="137"/>
        <end position="146"/>
    </location>
</feature>
<protein>
    <recommendedName>
        <fullName evidence="3">Sodium channel modifier 1</fullName>
    </recommendedName>
</protein>
<evidence type="ECO:0000256" key="5">
    <source>
        <dbReference type="ARBA" id="ARBA00022723"/>
    </source>
</evidence>
<feature type="domain" description="Sodium channel modifier 1 acidic C-terminal" evidence="13">
    <location>
        <begin position="231"/>
        <end position="276"/>
    </location>
</feature>
<comment type="subcellular location">
    <subcellularLocation>
        <location evidence="1">Nucleus speckle</location>
    </subcellularLocation>
    <subcellularLocation>
        <location evidence="2">Nucleus</location>
        <location evidence="2">Nucleoplasm</location>
    </subcellularLocation>
</comment>
<feature type="region of interest" description="Disordered" evidence="11">
    <location>
        <begin position="135"/>
        <end position="232"/>
    </location>
</feature>
<feature type="domain" description="Sodium channel modifier 1 zinc-finger" evidence="12">
    <location>
        <begin position="44"/>
        <end position="70"/>
    </location>
</feature>
<evidence type="ECO:0000256" key="10">
    <source>
        <dbReference type="ARBA" id="ARBA00023242"/>
    </source>
</evidence>
<organism evidence="14 15">
    <name type="scientific">Leptobrachium leishanense</name>
    <name type="common">Leishan spiny toad</name>
    <dbReference type="NCBI Taxonomy" id="445787"/>
    <lineage>
        <taxon>Eukaryota</taxon>
        <taxon>Metazoa</taxon>
        <taxon>Chordata</taxon>
        <taxon>Craniata</taxon>
        <taxon>Vertebrata</taxon>
        <taxon>Euteleostomi</taxon>
        <taxon>Amphibia</taxon>
        <taxon>Batrachia</taxon>
        <taxon>Anura</taxon>
        <taxon>Pelobatoidea</taxon>
        <taxon>Megophryidae</taxon>
        <taxon>Leptobrachium</taxon>
    </lineage>
</organism>
<dbReference type="InterPro" id="IPR031625">
    <property type="entry name" value="SCNM1_acidic"/>
</dbReference>
<dbReference type="GO" id="GO:0006397">
    <property type="term" value="P:mRNA processing"/>
    <property type="evidence" value="ECO:0007669"/>
    <property type="project" value="UniProtKB-KW"/>
</dbReference>
<gene>
    <name evidence="14" type="primary">SCNM1</name>
</gene>
<keyword evidence="9" id="KW-0508">mRNA splicing</keyword>
<dbReference type="GO" id="GO:0008380">
    <property type="term" value="P:RNA splicing"/>
    <property type="evidence" value="ECO:0007669"/>
    <property type="project" value="UniProtKB-KW"/>
</dbReference>
<dbReference type="AlphaFoldDB" id="A0A8C5MKL6"/>
<feature type="compositionally biased region" description="Low complexity" evidence="11">
    <location>
        <begin position="147"/>
        <end position="159"/>
    </location>
</feature>
<dbReference type="OrthoDB" id="1924550at2759"/>
<evidence type="ECO:0000256" key="1">
    <source>
        <dbReference type="ARBA" id="ARBA00004324"/>
    </source>
</evidence>
<dbReference type="GO" id="GO:0016607">
    <property type="term" value="C:nuclear speck"/>
    <property type="evidence" value="ECO:0007669"/>
    <property type="project" value="UniProtKB-SubCell"/>
</dbReference>
<dbReference type="GeneTree" id="ENSGT00390000010811"/>
<evidence type="ECO:0000256" key="8">
    <source>
        <dbReference type="ARBA" id="ARBA00022833"/>
    </source>
</evidence>
<dbReference type="GO" id="GO:0008270">
    <property type="term" value="F:zinc ion binding"/>
    <property type="evidence" value="ECO:0007669"/>
    <property type="project" value="UniProtKB-KW"/>
</dbReference>
<keyword evidence="7" id="KW-0863">Zinc-finger</keyword>
<evidence type="ECO:0000256" key="3">
    <source>
        <dbReference type="ARBA" id="ARBA00020620"/>
    </source>
</evidence>
<feature type="compositionally biased region" description="Acidic residues" evidence="11">
    <location>
        <begin position="262"/>
        <end position="271"/>
    </location>
</feature>
<accession>A0A8C5MKL6</accession>
<evidence type="ECO:0000313" key="14">
    <source>
        <dbReference type="Ensembl" id="ENSLLEP00000013486.1"/>
    </source>
</evidence>
<keyword evidence="6" id="KW-0747">Spliceosome</keyword>